<accession>A0A2H0V3P1</accession>
<proteinExistence type="predicted"/>
<dbReference type="Proteomes" id="UP000229901">
    <property type="component" value="Unassembled WGS sequence"/>
</dbReference>
<dbReference type="AlphaFoldDB" id="A0A2H0V3P1"/>
<name>A0A2H0V3P1_9BACT</name>
<evidence type="ECO:0000313" key="1">
    <source>
        <dbReference type="EMBL" id="PIR93711.1"/>
    </source>
</evidence>
<comment type="caution">
    <text evidence="1">The sequence shown here is derived from an EMBL/GenBank/DDBJ whole genome shotgun (WGS) entry which is preliminary data.</text>
</comment>
<organism evidence="1 2">
    <name type="scientific">Candidatus Falkowbacteria bacterium CG10_big_fil_rev_8_21_14_0_10_39_11</name>
    <dbReference type="NCBI Taxonomy" id="1974565"/>
    <lineage>
        <taxon>Bacteria</taxon>
        <taxon>Candidatus Falkowiibacteriota</taxon>
    </lineage>
</organism>
<dbReference type="EMBL" id="PFAP01000042">
    <property type="protein sequence ID" value="PIR93711.1"/>
    <property type="molecule type" value="Genomic_DNA"/>
</dbReference>
<protein>
    <submittedName>
        <fullName evidence="1">Uncharacterized protein</fullName>
    </submittedName>
</protein>
<gene>
    <name evidence="1" type="ORF">COT97_05185</name>
</gene>
<reference evidence="2" key="1">
    <citation type="submission" date="2017-09" db="EMBL/GenBank/DDBJ databases">
        <title>Depth-based differentiation of microbial function through sediment-hosted aquifers and enrichment of novel symbionts in the deep terrestrial subsurface.</title>
        <authorList>
            <person name="Probst A.J."/>
            <person name="Ladd B."/>
            <person name="Jarett J.K."/>
            <person name="Geller-Mcgrath D.E."/>
            <person name="Sieber C.M.K."/>
            <person name="Emerson J.B."/>
            <person name="Anantharaman K."/>
            <person name="Thomas B.C."/>
            <person name="Malmstrom R."/>
            <person name="Stieglmeier M."/>
            <person name="Klingl A."/>
            <person name="Woyke T."/>
            <person name="Ryan C.M."/>
            <person name="Banfield J.F."/>
        </authorList>
    </citation>
    <scope>NUCLEOTIDE SEQUENCE [LARGE SCALE GENOMIC DNA]</scope>
</reference>
<evidence type="ECO:0000313" key="2">
    <source>
        <dbReference type="Proteomes" id="UP000229901"/>
    </source>
</evidence>
<sequence>MSEQGSSVLREHECTYFRSFSDWMSAGRYVSTLGIPRECFIIRDYGVKITATVVDDLGITNVTAWTKVPGQFSVWLNESAMLQDYVSGVGDSMIAFDDLNIPRDTHWH</sequence>